<evidence type="ECO:0000256" key="1">
    <source>
        <dbReference type="ARBA" id="ARBA00022679"/>
    </source>
</evidence>
<reference evidence="5 6" key="1">
    <citation type="submission" date="2020-05" db="EMBL/GenBank/DDBJ databases">
        <title>Draft genome sequence of Desulfovibrio psychrotolerans JS1T.</title>
        <authorList>
            <person name="Ueno A."/>
            <person name="Tamazawa S."/>
            <person name="Tamamura S."/>
            <person name="Murakami T."/>
            <person name="Kiyama T."/>
            <person name="Inomata H."/>
            <person name="Amano Y."/>
            <person name="Miyakawa K."/>
            <person name="Tamaki H."/>
            <person name="Naganuma T."/>
            <person name="Kaneko K."/>
        </authorList>
    </citation>
    <scope>NUCLEOTIDE SEQUENCE [LARGE SCALE GENOMIC DNA]</scope>
    <source>
        <strain evidence="5 6">JS1</strain>
    </source>
</reference>
<dbReference type="Proteomes" id="UP000503820">
    <property type="component" value="Unassembled WGS sequence"/>
</dbReference>
<accession>A0A7J0BWT4</accession>
<evidence type="ECO:0000256" key="3">
    <source>
        <dbReference type="SAM" id="MobiDB-lite"/>
    </source>
</evidence>
<organism evidence="5 6">
    <name type="scientific">Desulfovibrio psychrotolerans</name>
    <dbReference type="NCBI Taxonomy" id="415242"/>
    <lineage>
        <taxon>Bacteria</taxon>
        <taxon>Pseudomonadati</taxon>
        <taxon>Thermodesulfobacteriota</taxon>
        <taxon>Desulfovibrionia</taxon>
        <taxon>Desulfovibrionales</taxon>
        <taxon>Desulfovibrionaceae</taxon>
        <taxon>Desulfovibrio</taxon>
    </lineage>
</organism>
<evidence type="ECO:0000256" key="2">
    <source>
        <dbReference type="ARBA" id="ARBA00022695"/>
    </source>
</evidence>
<sequence>MPQQKPATESNDTLPAPETAQGCNGHTMPPVPDHPAVFSAARRDALLAALAPHRGRRIVFTNGCYDIVHPGHADLLARARALGDLLVLGLNSDASVRSLGKGTDRPVNPFPVRAYVLAHLAAVDFVAEFEEPTPYELIRAVRPQILVKGGDWSVDRIVGRDLVEADGGTVVSLPLLPGFSTTALLERIRATR</sequence>
<feature type="compositionally biased region" description="Polar residues" evidence="3">
    <location>
        <begin position="1"/>
        <end position="13"/>
    </location>
</feature>
<feature type="domain" description="Cytidyltransferase-like" evidence="4">
    <location>
        <begin position="60"/>
        <end position="155"/>
    </location>
</feature>
<keyword evidence="6" id="KW-1185">Reference proteome</keyword>
<dbReference type="InterPro" id="IPR014729">
    <property type="entry name" value="Rossmann-like_a/b/a_fold"/>
</dbReference>
<keyword evidence="1 5" id="KW-0808">Transferase</keyword>
<proteinExistence type="predicted"/>
<keyword evidence="2" id="KW-0548">Nucleotidyltransferase</keyword>
<dbReference type="AlphaFoldDB" id="A0A7J0BWT4"/>
<dbReference type="InterPro" id="IPR050385">
    <property type="entry name" value="Archaeal_FAD_synthase"/>
</dbReference>
<dbReference type="PANTHER" id="PTHR43793">
    <property type="entry name" value="FAD SYNTHASE"/>
    <property type="match status" value="1"/>
</dbReference>
<comment type="caution">
    <text evidence="5">The sequence shown here is derived from an EMBL/GenBank/DDBJ whole genome shotgun (WGS) entry which is preliminary data.</text>
</comment>
<dbReference type="InterPro" id="IPR004821">
    <property type="entry name" value="Cyt_trans-like"/>
</dbReference>
<dbReference type="EMBL" id="BLVP01000035">
    <property type="protein sequence ID" value="GFM38153.1"/>
    <property type="molecule type" value="Genomic_DNA"/>
</dbReference>
<feature type="region of interest" description="Disordered" evidence="3">
    <location>
        <begin position="1"/>
        <end position="35"/>
    </location>
</feature>
<name>A0A7J0BWT4_9BACT</name>
<protein>
    <submittedName>
        <fullName evidence="5">Cytidyltransferase</fullName>
    </submittedName>
</protein>
<evidence type="ECO:0000313" key="6">
    <source>
        <dbReference type="Proteomes" id="UP000503820"/>
    </source>
</evidence>
<dbReference type="SUPFAM" id="SSF52374">
    <property type="entry name" value="Nucleotidylyl transferase"/>
    <property type="match status" value="1"/>
</dbReference>
<dbReference type="Gene3D" id="3.40.50.620">
    <property type="entry name" value="HUPs"/>
    <property type="match status" value="1"/>
</dbReference>
<dbReference type="Pfam" id="PF01467">
    <property type="entry name" value="CTP_transf_like"/>
    <property type="match status" value="1"/>
</dbReference>
<evidence type="ECO:0000313" key="5">
    <source>
        <dbReference type="EMBL" id="GFM38153.1"/>
    </source>
</evidence>
<dbReference type="NCBIfam" id="TIGR00125">
    <property type="entry name" value="cyt_tran_rel"/>
    <property type="match status" value="1"/>
</dbReference>
<gene>
    <name evidence="5" type="ORF">DSM19430T_28370</name>
</gene>
<evidence type="ECO:0000259" key="4">
    <source>
        <dbReference type="Pfam" id="PF01467"/>
    </source>
</evidence>
<dbReference type="GO" id="GO:0016779">
    <property type="term" value="F:nucleotidyltransferase activity"/>
    <property type="evidence" value="ECO:0007669"/>
    <property type="project" value="UniProtKB-KW"/>
</dbReference>
<dbReference type="PANTHER" id="PTHR43793:SF2">
    <property type="entry name" value="BIFUNCTIONAL PROTEIN HLDE"/>
    <property type="match status" value="1"/>
</dbReference>